<keyword evidence="6 10" id="KW-0547">Nucleotide-binding</keyword>
<reference evidence="14" key="2">
    <citation type="submission" date="2021-04" db="EMBL/GenBank/DDBJ databases">
        <authorList>
            <person name="Gilroy R."/>
        </authorList>
    </citation>
    <scope>NUCLEOTIDE SEQUENCE</scope>
    <source>
        <strain evidence="14">Gambia16-554</strain>
    </source>
</reference>
<evidence type="ECO:0000256" key="11">
    <source>
        <dbReference type="RuleBase" id="RU003783"/>
    </source>
</evidence>
<evidence type="ECO:0000256" key="3">
    <source>
        <dbReference type="ARBA" id="ARBA00005842"/>
    </source>
</evidence>
<dbReference type="GO" id="GO:0006400">
    <property type="term" value="P:tRNA modification"/>
    <property type="evidence" value="ECO:0007669"/>
    <property type="project" value="TreeGrafter"/>
</dbReference>
<dbReference type="HAMAP" id="MF_00185">
    <property type="entry name" value="IPP_trans"/>
    <property type="match status" value="1"/>
</dbReference>
<organism evidence="14 15">
    <name type="scientific">Candidatus Coprenecus stercoravium</name>
    <dbReference type="NCBI Taxonomy" id="2840735"/>
    <lineage>
        <taxon>Bacteria</taxon>
        <taxon>Pseudomonadati</taxon>
        <taxon>Bacteroidota</taxon>
        <taxon>Bacteroidia</taxon>
        <taxon>Bacteroidales</taxon>
        <taxon>Rikenellaceae</taxon>
        <taxon>Rikenellaceae incertae sedis</taxon>
        <taxon>Candidatus Coprenecus</taxon>
    </lineage>
</organism>
<comment type="catalytic activity">
    <reaction evidence="9 10 11">
        <text>adenosine(37) in tRNA + dimethylallyl diphosphate = N(6)-dimethylallyladenosine(37) in tRNA + diphosphate</text>
        <dbReference type="Rhea" id="RHEA:26482"/>
        <dbReference type="Rhea" id="RHEA-COMP:10162"/>
        <dbReference type="Rhea" id="RHEA-COMP:10375"/>
        <dbReference type="ChEBI" id="CHEBI:33019"/>
        <dbReference type="ChEBI" id="CHEBI:57623"/>
        <dbReference type="ChEBI" id="CHEBI:74411"/>
        <dbReference type="ChEBI" id="CHEBI:74415"/>
        <dbReference type="EC" id="2.5.1.75"/>
    </reaction>
</comment>
<dbReference type="Gene3D" id="3.40.50.300">
    <property type="entry name" value="P-loop containing nucleotide triphosphate hydrolases"/>
    <property type="match status" value="1"/>
</dbReference>
<feature type="region of interest" description="Interaction with substrate tRNA" evidence="10">
    <location>
        <begin position="159"/>
        <end position="163"/>
    </location>
</feature>
<dbReference type="InterPro" id="IPR039657">
    <property type="entry name" value="Dimethylallyltransferase"/>
</dbReference>
<evidence type="ECO:0000256" key="8">
    <source>
        <dbReference type="ARBA" id="ARBA00022842"/>
    </source>
</evidence>
<keyword evidence="4 10" id="KW-0808">Transferase</keyword>
<feature type="region of interest" description="Interaction with substrate tRNA" evidence="10">
    <location>
        <begin position="35"/>
        <end position="38"/>
    </location>
</feature>
<dbReference type="NCBIfam" id="TIGR00174">
    <property type="entry name" value="miaA"/>
    <property type="match status" value="1"/>
</dbReference>
<evidence type="ECO:0000256" key="2">
    <source>
        <dbReference type="ARBA" id="ARBA00003213"/>
    </source>
</evidence>
<dbReference type="EC" id="2.5.1.75" evidence="10"/>
<evidence type="ECO:0000256" key="9">
    <source>
        <dbReference type="ARBA" id="ARBA00049563"/>
    </source>
</evidence>
<comment type="function">
    <text evidence="2 10 12">Catalyzes the transfer of a dimethylallyl group onto the adenine at position 37 in tRNAs that read codons beginning with uridine, leading to the formation of N6-(dimethylallyl)adenosine (i(6)A).</text>
</comment>
<dbReference type="Pfam" id="PF01715">
    <property type="entry name" value="IPPT"/>
    <property type="match status" value="1"/>
</dbReference>
<comment type="cofactor">
    <cofactor evidence="1 10">
        <name>Mg(2+)</name>
        <dbReference type="ChEBI" id="CHEBI:18420"/>
    </cofactor>
</comment>
<evidence type="ECO:0000313" key="14">
    <source>
        <dbReference type="EMBL" id="HIZ86274.1"/>
    </source>
</evidence>
<feature type="binding site" evidence="10">
    <location>
        <begin position="12"/>
        <end position="17"/>
    </location>
    <ligand>
        <name>substrate</name>
    </ligand>
</feature>
<dbReference type="GO" id="GO:0052381">
    <property type="term" value="F:tRNA dimethylallyltransferase activity"/>
    <property type="evidence" value="ECO:0007669"/>
    <property type="project" value="UniProtKB-UniRule"/>
</dbReference>
<gene>
    <name evidence="10 14" type="primary">miaA</name>
    <name evidence="14" type="ORF">IAC04_07260</name>
</gene>
<evidence type="ECO:0000256" key="4">
    <source>
        <dbReference type="ARBA" id="ARBA00022679"/>
    </source>
</evidence>
<name>A0A9D2GSQ0_9BACT</name>
<keyword evidence="5 10" id="KW-0819">tRNA processing</keyword>
<evidence type="ECO:0000256" key="12">
    <source>
        <dbReference type="RuleBase" id="RU003784"/>
    </source>
</evidence>
<evidence type="ECO:0000256" key="1">
    <source>
        <dbReference type="ARBA" id="ARBA00001946"/>
    </source>
</evidence>
<sequence>MDKTLTLVLGPTAVGKTDYAVSLAQEYGSPVISCDSRQIFSEMRIGTAPPSEEQLRAVRHYFIFSHSVSQYYSAGLYEVEALALLSELFKEHDRLVMVGGSGLYADAVCYGFDDFPPADQELRAELTARAVSEGVDVLAEELRVLDPESYAVIDLSNRQRVVRALEVTLSTGRKFSSFKTAPRKKRFFNVERKILSMPREELYARIDRRAEKMFECGLVDEVRSLEKYRNMPALRTVGYREVFDYLDGKISLDEAVELVKRNTRRYAKRQITWFNRY</sequence>
<proteinExistence type="inferred from homology"/>
<dbReference type="PANTHER" id="PTHR11088">
    <property type="entry name" value="TRNA DIMETHYLALLYLTRANSFERASE"/>
    <property type="match status" value="1"/>
</dbReference>
<comment type="subunit">
    <text evidence="10">Monomer.</text>
</comment>
<dbReference type="PANTHER" id="PTHR11088:SF60">
    <property type="entry name" value="TRNA DIMETHYLALLYLTRANSFERASE"/>
    <property type="match status" value="1"/>
</dbReference>
<dbReference type="AlphaFoldDB" id="A0A9D2GSQ0"/>
<keyword evidence="7 10" id="KW-0067">ATP-binding</keyword>
<keyword evidence="8 10" id="KW-0460">Magnesium</keyword>
<dbReference type="SUPFAM" id="SSF52540">
    <property type="entry name" value="P-loop containing nucleoside triphosphate hydrolases"/>
    <property type="match status" value="2"/>
</dbReference>
<dbReference type="InterPro" id="IPR027417">
    <property type="entry name" value="P-loop_NTPase"/>
</dbReference>
<evidence type="ECO:0000256" key="7">
    <source>
        <dbReference type="ARBA" id="ARBA00022840"/>
    </source>
</evidence>
<comment type="similarity">
    <text evidence="3 10 13">Belongs to the IPP transferase family.</text>
</comment>
<protein>
    <recommendedName>
        <fullName evidence="10">tRNA dimethylallyltransferase</fullName>
        <ecNumber evidence="10">2.5.1.75</ecNumber>
    </recommendedName>
    <alternativeName>
        <fullName evidence="10">Dimethylallyl diphosphate:tRNA dimethylallyltransferase</fullName>
        <shortName evidence="10">DMAPP:tRNA dimethylallyltransferase</shortName>
        <shortName evidence="10">DMATase</shortName>
    </alternativeName>
    <alternativeName>
        <fullName evidence="10">Isopentenyl-diphosphate:tRNA isopentenyltransferase</fullName>
        <shortName evidence="10">IPP transferase</shortName>
        <shortName evidence="10">IPPT</shortName>
        <shortName evidence="10">IPTase</shortName>
    </alternativeName>
</protein>
<evidence type="ECO:0000256" key="6">
    <source>
        <dbReference type="ARBA" id="ARBA00022741"/>
    </source>
</evidence>
<feature type="site" description="Interaction with substrate tRNA" evidence="10">
    <location>
        <position position="123"/>
    </location>
</feature>
<dbReference type="Proteomes" id="UP000824115">
    <property type="component" value="Unassembled WGS sequence"/>
</dbReference>
<accession>A0A9D2GSQ0</accession>
<comment type="caution">
    <text evidence="14">The sequence shown here is derived from an EMBL/GenBank/DDBJ whole genome shotgun (WGS) entry which is preliminary data.</text>
</comment>
<evidence type="ECO:0000256" key="10">
    <source>
        <dbReference type="HAMAP-Rule" id="MF_00185"/>
    </source>
</evidence>
<dbReference type="Gene3D" id="1.10.20.140">
    <property type="match status" value="1"/>
</dbReference>
<comment type="caution">
    <text evidence="10">Lacks conserved residue(s) required for the propagation of feature annotation.</text>
</comment>
<evidence type="ECO:0000256" key="5">
    <source>
        <dbReference type="ARBA" id="ARBA00022694"/>
    </source>
</evidence>
<evidence type="ECO:0000313" key="15">
    <source>
        <dbReference type="Proteomes" id="UP000824115"/>
    </source>
</evidence>
<dbReference type="GO" id="GO:0005524">
    <property type="term" value="F:ATP binding"/>
    <property type="evidence" value="ECO:0007669"/>
    <property type="project" value="UniProtKB-UniRule"/>
</dbReference>
<feature type="site" description="Interaction with substrate tRNA" evidence="10">
    <location>
        <position position="101"/>
    </location>
</feature>
<dbReference type="InterPro" id="IPR018022">
    <property type="entry name" value="IPT"/>
</dbReference>
<evidence type="ECO:0000256" key="13">
    <source>
        <dbReference type="RuleBase" id="RU003785"/>
    </source>
</evidence>
<dbReference type="EMBL" id="DXAW01000121">
    <property type="protein sequence ID" value="HIZ86274.1"/>
    <property type="molecule type" value="Genomic_DNA"/>
</dbReference>
<feature type="binding site" evidence="10">
    <location>
        <begin position="10"/>
        <end position="17"/>
    </location>
    <ligand>
        <name>ATP</name>
        <dbReference type="ChEBI" id="CHEBI:30616"/>
    </ligand>
</feature>
<reference evidence="14" key="1">
    <citation type="journal article" date="2021" name="PeerJ">
        <title>Extensive microbial diversity within the chicken gut microbiome revealed by metagenomics and culture.</title>
        <authorList>
            <person name="Gilroy R."/>
            <person name="Ravi A."/>
            <person name="Getino M."/>
            <person name="Pursley I."/>
            <person name="Horton D.L."/>
            <person name="Alikhan N.F."/>
            <person name="Baker D."/>
            <person name="Gharbi K."/>
            <person name="Hall N."/>
            <person name="Watson M."/>
            <person name="Adriaenssens E.M."/>
            <person name="Foster-Nyarko E."/>
            <person name="Jarju S."/>
            <person name="Secka A."/>
            <person name="Antonio M."/>
            <person name="Oren A."/>
            <person name="Chaudhuri R.R."/>
            <person name="La Ragione R."/>
            <person name="Hildebrand F."/>
            <person name="Pallen M.J."/>
        </authorList>
    </citation>
    <scope>NUCLEOTIDE SEQUENCE</scope>
    <source>
        <strain evidence="14">Gambia16-554</strain>
    </source>
</reference>